<dbReference type="Gene3D" id="3.30.730.10">
    <property type="entry name" value="AP2/ERF domain"/>
    <property type="match status" value="1"/>
</dbReference>
<feature type="domain" description="AP2/ERF" evidence="6">
    <location>
        <begin position="1"/>
        <end position="31"/>
    </location>
</feature>
<evidence type="ECO:0000256" key="3">
    <source>
        <dbReference type="ARBA" id="ARBA00023125"/>
    </source>
</evidence>
<keyword evidence="2" id="KW-0805">Transcription regulation</keyword>
<dbReference type="GO" id="GO:0003677">
    <property type="term" value="F:DNA binding"/>
    <property type="evidence" value="ECO:0007669"/>
    <property type="project" value="UniProtKB-KW"/>
</dbReference>
<dbReference type="PROSITE" id="PS51032">
    <property type="entry name" value="AP2_ERF"/>
    <property type="match status" value="1"/>
</dbReference>
<evidence type="ECO:0000256" key="4">
    <source>
        <dbReference type="ARBA" id="ARBA00023163"/>
    </source>
</evidence>
<evidence type="ECO:0000256" key="5">
    <source>
        <dbReference type="ARBA" id="ARBA00023242"/>
    </source>
</evidence>
<keyword evidence="5" id="KW-0539">Nucleus</keyword>
<comment type="subcellular location">
    <subcellularLocation>
        <location evidence="1">Nucleus</location>
    </subcellularLocation>
</comment>
<name>A0A1E5WET0_9POAL</name>
<reference evidence="7 8" key="1">
    <citation type="submission" date="2016-09" db="EMBL/GenBank/DDBJ databases">
        <title>The draft genome of Dichanthelium oligosanthes: A C3 panicoid grass species.</title>
        <authorList>
            <person name="Studer A.J."/>
            <person name="Schnable J.C."/>
            <person name="Brutnell T.P."/>
        </authorList>
    </citation>
    <scope>NUCLEOTIDE SEQUENCE [LARGE SCALE GENOMIC DNA]</scope>
    <source>
        <strain evidence="8">cv. Kellogg 1175</strain>
        <tissue evidence="7">Leaf</tissue>
    </source>
</reference>
<dbReference type="InterPro" id="IPR016177">
    <property type="entry name" value="DNA-bd_dom_sf"/>
</dbReference>
<dbReference type="AlphaFoldDB" id="A0A1E5WET0"/>
<dbReference type="STRING" id="888268.A0A1E5WET0"/>
<evidence type="ECO:0000313" key="8">
    <source>
        <dbReference type="Proteomes" id="UP000095767"/>
    </source>
</evidence>
<comment type="caution">
    <text evidence="7">The sequence shown here is derived from an EMBL/GenBank/DDBJ whole genome shotgun (WGS) entry which is preliminary data.</text>
</comment>
<evidence type="ECO:0000256" key="2">
    <source>
        <dbReference type="ARBA" id="ARBA00023015"/>
    </source>
</evidence>
<dbReference type="EMBL" id="LWDX02010661">
    <property type="protein sequence ID" value="OEL35911.1"/>
    <property type="molecule type" value="Genomic_DNA"/>
</dbReference>
<evidence type="ECO:0000259" key="6">
    <source>
        <dbReference type="PROSITE" id="PS51032"/>
    </source>
</evidence>
<dbReference type="SUPFAM" id="SSF54171">
    <property type="entry name" value="DNA-binding domain"/>
    <property type="match status" value="1"/>
</dbReference>
<gene>
    <name evidence="7" type="ORF">BAE44_0003068</name>
</gene>
<accession>A0A1E5WET0</accession>
<evidence type="ECO:0000256" key="1">
    <source>
        <dbReference type="ARBA" id="ARBA00004123"/>
    </source>
</evidence>
<keyword evidence="4" id="KW-0804">Transcription</keyword>
<protein>
    <recommendedName>
        <fullName evidence="6">AP2/ERF domain-containing protein</fullName>
    </recommendedName>
</protein>
<evidence type="ECO:0000313" key="7">
    <source>
        <dbReference type="EMBL" id="OEL35911.1"/>
    </source>
</evidence>
<dbReference type="InterPro" id="IPR036955">
    <property type="entry name" value="AP2/ERF_dom_sf"/>
</dbReference>
<dbReference type="InterPro" id="IPR044808">
    <property type="entry name" value="ERF_plant"/>
</dbReference>
<dbReference type="PANTHER" id="PTHR31190:SF421">
    <property type="entry name" value="ETHYLENE-RESPONSIVE TRANSCRIPTION FACTOR ERF110"/>
    <property type="match status" value="1"/>
</dbReference>
<organism evidence="7 8">
    <name type="scientific">Dichanthelium oligosanthes</name>
    <dbReference type="NCBI Taxonomy" id="888268"/>
    <lineage>
        <taxon>Eukaryota</taxon>
        <taxon>Viridiplantae</taxon>
        <taxon>Streptophyta</taxon>
        <taxon>Embryophyta</taxon>
        <taxon>Tracheophyta</taxon>
        <taxon>Spermatophyta</taxon>
        <taxon>Magnoliopsida</taxon>
        <taxon>Liliopsida</taxon>
        <taxon>Poales</taxon>
        <taxon>Poaceae</taxon>
        <taxon>PACMAD clade</taxon>
        <taxon>Panicoideae</taxon>
        <taxon>Panicodae</taxon>
        <taxon>Paniceae</taxon>
        <taxon>Dichantheliinae</taxon>
        <taxon>Dichanthelium</taxon>
    </lineage>
</organism>
<dbReference type="PANTHER" id="PTHR31190">
    <property type="entry name" value="DNA-BINDING DOMAIN"/>
    <property type="match status" value="1"/>
</dbReference>
<keyword evidence="8" id="KW-1185">Reference proteome</keyword>
<dbReference type="InterPro" id="IPR001471">
    <property type="entry name" value="AP2/ERF_dom"/>
</dbReference>
<dbReference type="GO" id="GO:0005634">
    <property type="term" value="C:nucleus"/>
    <property type="evidence" value="ECO:0007669"/>
    <property type="project" value="UniProtKB-SubCell"/>
</dbReference>
<sequence>LGTFDTAEAAARAYDQAALGFRGSRAKLNFP</sequence>
<proteinExistence type="predicted"/>
<dbReference type="GO" id="GO:0009873">
    <property type="term" value="P:ethylene-activated signaling pathway"/>
    <property type="evidence" value="ECO:0007669"/>
    <property type="project" value="InterPro"/>
</dbReference>
<dbReference type="OrthoDB" id="696768at2759"/>
<keyword evidence="3" id="KW-0238">DNA-binding</keyword>
<dbReference type="GO" id="GO:0003700">
    <property type="term" value="F:DNA-binding transcription factor activity"/>
    <property type="evidence" value="ECO:0007669"/>
    <property type="project" value="InterPro"/>
</dbReference>
<dbReference type="Proteomes" id="UP000095767">
    <property type="component" value="Unassembled WGS sequence"/>
</dbReference>
<feature type="non-terminal residue" evidence="7">
    <location>
        <position position="1"/>
    </location>
</feature>